<evidence type="ECO:0000256" key="2">
    <source>
        <dbReference type="ARBA" id="ARBA00004651"/>
    </source>
</evidence>
<proteinExistence type="inferred from homology"/>
<dbReference type="EMBL" id="CP038241">
    <property type="protein sequence ID" value="QIV95808.1"/>
    <property type="molecule type" value="Genomic_DNA"/>
</dbReference>
<comment type="function">
    <text evidence="1">Required for nicotinamide riboside transport across the inner membrane.</text>
</comment>
<dbReference type="NCBIfam" id="TIGR01528">
    <property type="entry name" value="NMN_trans_PnuC"/>
    <property type="match status" value="1"/>
</dbReference>
<keyword evidence="6" id="KW-1003">Cell membrane</keyword>
<evidence type="ECO:0000256" key="6">
    <source>
        <dbReference type="ARBA" id="ARBA00022475"/>
    </source>
</evidence>
<evidence type="ECO:0000313" key="12">
    <source>
        <dbReference type="Proteomes" id="UP000502004"/>
    </source>
</evidence>
<feature type="transmembrane region" description="Helical" evidence="10">
    <location>
        <begin position="171"/>
        <end position="192"/>
    </location>
</feature>
<dbReference type="PANTHER" id="PTHR36122">
    <property type="entry name" value="NICOTINAMIDE RIBOSIDE TRANSPORTER PNUC"/>
    <property type="match status" value="1"/>
</dbReference>
<feature type="transmembrane region" description="Helical" evidence="10">
    <location>
        <begin position="39"/>
        <end position="72"/>
    </location>
</feature>
<feature type="transmembrane region" description="Helical" evidence="10">
    <location>
        <begin position="79"/>
        <end position="95"/>
    </location>
</feature>
<accession>A0AAE7CRL2</accession>
<organism evidence="11 12">
    <name type="scientific">Allofrancisella inopinata</name>
    <dbReference type="NCBI Taxonomy" id="1085647"/>
    <lineage>
        <taxon>Bacteria</taxon>
        <taxon>Pseudomonadati</taxon>
        <taxon>Pseudomonadota</taxon>
        <taxon>Gammaproteobacteria</taxon>
        <taxon>Thiotrichales</taxon>
        <taxon>Francisellaceae</taxon>
        <taxon>Allofrancisella</taxon>
    </lineage>
</organism>
<evidence type="ECO:0000256" key="9">
    <source>
        <dbReference type="ARBA" id="ARBA00023136"/>
    </source>
</evidence>
<feature type="transmembrane region" description="Helical" evidence="10">
    <location>
        <begin position="101"/>
        <end position="123"/>
    </location>
</feature>
<dbReference type="Proteomes" id="UP000502004">
    <property type="component" value="Chromosome"/>
</dbReference>
<evidence type="ECO:0000313" key="11">
    <source>
        <dbReference type="EMBL" id="QIV95808.1"/>
    </source>
</evidence>
<keyword evidence="8 10" id="KW-1133">Transmembrane helix</keyword>
<feature type="transmembrane region" description="Helical" evidence="10">
    <location>
        <begin position="199"/>
        <end position="218"/>
    </location>
</feature>
<feature type="transmembrane region" description="Helical" evidence="10">
    <location>
        <begin position="144"/>
        <end position="165"/>
    </location>
</feature>
<dbReference type="InterPro" id="IPR006419">
    <property type="entry name" value="NMN_transpt_PnuC"/>
</dbReference>
<evidence type="ECO:0000256" key="5">
    <source>
        <dbReference type="ARBA" id="ARBA00022448"/>
    </source>
</evidence>
<evidence type="ECO:0000256" key="7">
    <source>
        <dbReference type="ARBA" id="ARBA00022692"/>
    </source>
</evidence>
<comment type="similarity">
    <text evidence="3">Belongs to the nicotinamide ribonucleoside (NR) uptake permease (TC 4.B.1) family.</text>
</comment>
<reference evidence="11 12" key="1">
    <citation type="submission" date="2019-03" db="EMBL/GenBank/DDBJ databases">
        <title>Complete Genome Sequence of Allofrancisella inopinata Strain SYSU YG23 Isolated from Water-Cooling Systems in China.</title>
        <authorList>
            <person name="Ohrman C."/>
            <person name="Uneklint I."/>
            <person name="Sjodin A."/>
        </authorList>
    </citation>
    <scope>NUCLEOTIDE SEQUENCE [LARGE SCALE GENOMIC DNA]</scope>
    <source>
        <strain evidence="11 12">SYSU YG23</strain>
    </source>
</reference>
<name>A0AAE7CRL2_9GAMM</name>
<dbReference type="RefSeq" id="WP_133941298.1">
    <property type="nucleotide sequence ID" value="NZ_CP038241.1"/>
</dbReference>
<evidence type="ECO:0000256" key="8">
    <source>
        <dbReference type="ARBA" id="ARBA00022989"/>
    </source>
</evidence>
<sequence>MLSIILRKFYTQTYTYLASFKDFKKEDIFSGWSKKEITWLFVCILLTGMTSILTQAEAIIFIYSLLSIINLILVAKGKLLNYFIGIVSCFLYAIISLQNQVYGQFLLFILFFTPMQFYGWYIWSDPENMHTSSTVKARRLTLKQFLSILIIVAICASLYGYFILYKLFGQHIGLLADSLVGVVSVIAFLLMVRSYAEQWVLWVIIDILTIVIWLDGLVGKEITLALIPVVITRTLTLINAFYGYISWLKMNKMQTKEIKW</sequence>
<dbReference type="GO" id="GO:0034257">
    <property type="term" value="F:nicotinamide riboside transmembrane transporter activity"/>
    <property type="evidence" value="ECO:0007669"/>
    <property type="project" value="InterPro"/>
</dbReference>
<protein>
    <recommendedName>
        <fullName evidence="4">Nicotinamide riboside transporter PnuC</fullName>
    </recommendedName>
</protein>
<keyword evidence="12" id="KW-1185">Reference proteome</keyword>
<evidence type="ECO:0000256" key="4">
    <source>
        <dbReference type="ARBA" id="ARBA00017522"/>
    </source>
</evidence>
<evidence type="ECO:0000256" key="3">
    <source>
        <dbReference type="ARBA" id="ARBA00006669"/>
    </source>
</evidence>
<keyword evidence="5" id="KW-0813">Transport</keyword>
<dbReference type="KEGG" id="aii:E4K63_02750"/>
<comment type="subcellular location">
    <subcellularLocation>
        <location evidence="2">Cell membrane</location>
        <topology evidence="2">Multi-pass membrane protein</topology>
    </subcellularLocation>
</comment>
<dbReference type="PANTHER" id="PTHR36122:SF2">
    <property type="entry name" value="NICOTINAMIDE RIBOSIDE TRANSPORTER PNUC"/>
    <property type="match status" value="1"/>
</dbReference>
<evidence type="ECO:0000256" key="10">
    <source>
        <dbReference type="SAM" id="Phobius"/>
    </source>
</evidence>
<dbReference type="Pfam" id="PF04973">
    <property type="entry name" value="NMN_transporter"/>
    <property type="match status" value="1"/>
</dbReference>
<feature type="transmembrane region" description="Helical" evidence="10">
    <location>
        <begin position="224"/>
        <end position="245"/>
    </location>
</feature>
<dbReference type="GO" id="GO:0005886">
    <property type="term" value="C:plasma membrane"/>
    <property type="evidence" value="ECO:0007669"/>
    <property type="project" value="UniProtKB-SubCell"/>
</dbReference>
<gene>
    <name evidence="11" type="ORF">E4K63_02750</name>
</gene>
<dbReference type="AlphaFoldDB" id="A0AAE7CRL2"/>
<keyword evidence="7 10" id="KW-0812">Transmembrane</keyword>
<evidence type="ECO:0000256" key="1">
    <source>
        <dbReference type="ARBA" id="ARBA00002672"/>
    </source>
</evidence>
<keyword evidence="9 10" id="KW-0472">Membrane</keyword>